<evidence type="ECO:0008006" key="3">
    <source>
        <dbReference type="Google" id="ProtNLM"/>
    </source>
</evidence>
<gene>
    <name evidence="1" type="ORF">ACFPK1_09240</name>
</gene>
<reference evidence="2" key="1">
    <citation type="journal article" date="2019" name="Int. J. Syst. Evol. Microbiol.">
        <title>The Global Catalogue of Microorganisms (GCM) 10K type strain sequencing project: providing services to taxonomists for standard genome sequencing and annotation.</title>
        <authorList>
            <consortium name="The Broad Institute Genomics Platform"/>
            <consortium name="The Broad Institute Genome Sequencing Center for Infectious Disease"/>
            <person name="Wu L."/>
            <person name="Ma J."/>
        </authorList>
    </citation>
    <scope>NUCLEOTIDE SEQUENCE [LARGE SCALE GENOMIC DNA]</scope>
    <source>
        <strain evidence="2">XZYJ18</strain>
    </source>
</reference>
<comment type="caution">
    <text evidence="1">The sequence shown here is derived from an EMBL/GenBank/DDBJ whole genome shotgun (WGS) entry which is preliminary data.</text>
</comment>
<dbReference type="EMBL" id="JBHSKG010000003">
    <property type="protein sequence ID" value="MFC5138412.1"/>
    <property type="molecule type" value="Genomic_DNA"/>
</dbReference>
<dbReference type="Proteomes" id="UP001596175">
    <property type="component" value="Unassembled WGS sequence"/>
</dbReference>
<sequence length="103" mass="11533">MATHSEEWADAGWGGLTLLKSEFRFADGRRADLVFRQHTGWLRRLVVVEVKRGRVGVDAVNLRWPRAILVGETIDGEAEREVERIAGLCFIPLATFGTERVAA</sequence>
<proteinExistence type="predicted"/>
<protein>
    <recommendedName>
        <fullName evidence="3">DUF91 domain-containing protein</fullName>
    </recommendedName>
</protein>
<organism evidence="1 2">
    <name type="scientific">Actinomycetospora rhizophila</name>
    <dbReference type="NCBI Taxonomy" id="1416876"/>
    <lineage>
        <taxon>Bacteria</taxon>
        <taxon>Bacillati</taxon>
        <taxon>Actinomycetota</taxon>
        <taxon>Actinomycetes</taxon>
        <taxon>Pseudonocardiales</taxon>
        <taxon>Pseudonocardiaceae</taxon>
        <taxon>Actinomycetospora</taxon>
    </lineage>
</organism>
<keyword evidence="2" id="KW-1185">Reference proteome</keyword>
<name>A0ABV9ZBI1_9PSEU</name>
<accession>A0ABV9ZBI1</accession>
<dbReference type="RefSeq" id="WP_378020617.1">
    <property type="nucleotide sequence ID" value="NZ_JBHSKG010000003.1"/>
</dbReference>
<evidence type="ECO:0000313" key="2">
    <source>
        <dbReference type="Proteomes" id="UP001596175"/>
    </source>
</evidence>
<evidence type="ECO:0000313" key="1">
    <source>
        <dbReference type="EMBL" id="MFC5138412.1"/>
    </source>
</evidence>